<accession>A0AC59ZSU6</accession>
<gene>
    <name evidence="1" type="ORF">MRATA1EN22A_LOCUS21889</name>
</gene>
<dbReference type="Proteomes" id="UP001162501">
    <property type="component" value="Chromosome 33"/>
</dbReference>
<dbReference type="EMBL" id="OX596117">
    <property type="protein sequence ID" value="CAN0494536.1"/>
    <property type="molecule type" value="Genomic_DNA"/>
</dbReference>
<name>A0AC59ZSU6_RANTA</name>
<evidence type="ECO:0000313" key="2">
    <source>
        <dbReference type="Proteomes" id="UP001162501"/>
    </source>
</evidence>
<sequence>MAPLAWLGPACLAGRRGWTPAFQPCLRCLWKSPFVPVVFMCPFEPCRPGTAPPNQGPSARSSVSGACVLTAGGCLLGPCGRLCLPAGCVTVCAESPGAQAVTSWSFLVTAFREGNPSRSGPALSPVVPPASAVSSLFDSSEVPCPRLLLGQQDGRPVL</sequence>
<evidence type="ECO:0000313" key="1">
    <source>
        <dbReference type="EMBL" id="CAN0494536.1"/>
    </source>
</evidence>
<organism evidence="1 2">
    <name type="scientific">Rangifer tarandus platyrhynchus</name>
    <name type="common">Svalbard reindeer</name>
    <dbReference type="NCBI Taxonomy" id="3082113"/>
    <lineage>
        <taxon>Eukaryota</taxon>
        <taxon>Metazoa</taxon>
        <taxon>Chordata</taxon>
        <taxon>Craniata</taxon>
        <taxon>Vertebrata</taxon>
        <taxon>Euteleostomi</taxon>
        <taxon>Mammalia</taxon>
        <taxon>Eutheria</taxon>
        <taxon>Laurasiatheria</taxon>
        <taxon>Artiodactyla</taxon>
        <taxon>Ruminantia</taxon>
        <taxon>Pecora</taxon>
        <taxon>Cervidae</taxon>
        <taxon>Odocoileinae</taxon>
        <taxon>Rangifer</taxon>
    </lineage>
</organism>
<protein>
    <submittedName>
        <fullName evidence="1">Uncharacterized protein</fullName>
    </submittedName>
</protein>
<proteinExistence type="predicted"/>
<reference evidence="1" key="2">
    <citation type="submission" date="2025-03" db="EMBL/GenBank/DDBJ databases">
        <authorList>
            <consortium name="ELIXIR-Norway"/>
            <consortium name="Elixir Norway"/>
        </authorList>
    </citation>
    <scope>NUCLEOTIDE SEQUENCE</scope>
</reference>
<reference evidence="1" key="1">
    <citation type="submission" date="2023-05" db="EMBL/GenBank/DDBJ databases">
        <authorList>
            <consortium name="ELIXIR-Norway"/>
        </authorList>
    </citation>
    <scope>NUCLEOTIDE SEQUENCE</scope>
</reference>